<reference evidence="1 2" key="1">
    <citation type="submission" date="2017-07" db="EMBL/GenBank/DDBJ databases">
        <title>Genomes of Fischerella (Mastigocladus) sp. strains.</title>
        <authorList>
            <person name="Miller S.R."/>
        </authorList>
    </citation>
    <scope>NUCLEOTIDE SEQUENCE [LARGE SCALE GENOMIC DNA]</scope>
    <source>
        <strain evidence="1 2">CCMEE 5330</strain>
    </source>
</reference>
<dbReference type="Proteomes" id="UP000234966">
    <property type="component" value="Unassembled WGS sequence"/>
</dbReference>
<feature type="non-terminal residue" evidence="1">
    <location>
        <position position="67"/>
    </location>
</feature>
<dbReference type="EMBL" id="NMQI01000443">
    <property type="protein sequence ID" value="PMB41093.1"/>
    <property type="molecule type" value="Genomic_DNA"/>
</dbReference>
<name>A0A2N6M2U6_9CYAN</name>
<organism evidence="1 2">
    <name type="scientific">Fischerella thermalis CCMEE 5330</name>
    <dbReference type="NCBI Taxonomy" id="2019670"/>
    <lineage>
        <taxon>Bacteria</taxon>
        <taxon>Bacillati</taxon>
        <taxon>Cyanobacteriota</taxon>
        <taxon>Cyanophyceae</taxon>
        <taxon>Nostocales</taxon>
        <taxon>Hapalosiphonaceae</taxon>
        <taxon>Fischerella</taxon>
    </lineage>
</organism>
<gene>
    <name evidence="1" type="ORF">CEN41_17900</name>
</gene>
<accession>A0A2N6M2U6</accession>
<comment type="caution">
    <text evidence="1">The sequence shown here is derived from an EMBL/GenBank/DDBJ whole genome shotgun (WGS) entry which is preliminary data.</text>
</comment>
<proteinExistence type="predicted"/>
<sequence>MRTDIAPKDTRFGYNMPAMARTRLRAGAAKVDITPDLATIRIQLGGYNARLNMPPTGVHDPIYARAL</sequence>
<evidence type="ECO:0000313" key="2">
    <source>
        <dbReference type="Proteomes" id="UP000234966"/>
    </source>
</evidence>
<protein>
    <submittedName>
        <fullName evidence="1">Uncharacterized protein</fullName>
    </submittedName>
</protein>
<dbReference type="AlphaFoldDB" id="A0A2N6M2U6"/>
<evidence type="ECO:0000313" key="1">
    <source>
        <dbReference type="EMBL" id="PMB41093.1"/>
    </source>
</evidence>